<evidence type="ECO:0000313" key="4">
    <source>
        <dbReference type="Proteomes" id="UP000440578"/>
    </source>
</evidence>
<sequence>MLPTLGEIVRGLIYTGPLLSQLVCDKFQHIPIQLGDEAVITSRGYPVTPYEPLTKCVTSFYPLNTDTRVQLDCADVQTDGSRMDWVSRLLVGGSDYLLLVTGLTWSQVRSTDGGPVRRVGEPGQVVRVGFFTDPVGTARGFSCTVRGVRAETPLACGVRQLPLIDRRREARILGGTTQAENQWPWSVQLFLDNAGVPSLCTGTLITPRDVLTSAHCLPTDGTPVRVVPGALRLGSGLPITTTDYQPHPDFQPGDTAPPSLNDIGVLRLPYRLTYSAAVRPVCLPRASDIEDPDRGTVFGWGQREFGGDAAQDLQAVTMPLTDETTCNELADIANIPGAQVLCARPNYFAATPCASDSGGALVTEDRDTAVITQFGITFAGENCTTNSRAMFFTRVRSFVNFIQANTDWVQEP</sequence>
<dbReference type="EMBL" id="VIIS01000035">
    <property type="protein sequence ID" value="KAF0314269.1"/>
    <property type="molecule type" value="Genomic_DNA"/>
</dbReference>
<dbReference type="InterPro" id="IPR043504">
    <property type="entry name" value="Peptidase_S1_PA_chymotrypsin"/>
</dbReference>
<organism evidence="3 4">
    <name type="scientific">Amphibalanus amphitrite</name>
    <name type="common">Striped barnacle</name>
    <name type="synonym">Balanus amphitrite</name>
    <dbReference type="NCBI Taxonomy" id="1232801"/>
    <lineage>
        <taxon>Eukaryota</taxon>
        <taxon>Metazoa</taxon>
        <taxon>Ecdysozoa</taxon>
        <taxon>Arthropoda</taxon>
        <taxon>Crustacea</taxon>
        <taxon>Multicrustacea</taxon>
        <taxon>Cirripedia</taxon>
        <taxon>Thoracica</taxon>
        <taxon>Thoracicalcarea</taxon>
        <taxon>Balanomorpha</taxon>
        <taxon>Balanoidea</taxon>
        <taxon>Balanidae</taxon>
        <taxon>Amphibalaninae</taxon>
        <taxon>Amphibalanus</taxon>
    </lineage>
</organism>
<dbReference type="SUPFAM" id="SSF49854">
    <property type="entry name" value="Spermadhesin, CUB domain"/>
    <property type="match status" value="1"/>
</dbReference>
<reference evidence="3 4" key="1">
    <citation type="submission" date="2019-07" db="EMBL/GenBank/DDBJ databases">
        <title>Draft genome assembly of a fouling barnacle, Amphibalanus amphitrite (Darwin, 1854): The first reference genome for Thecostraca.</title>
        <authorList>
            <person name="Kim W."/>
        </authorList>
    </citation>
    <scope>NUCLEOTIDE SEQUENCE [LARGE SCALE GENOMIC DNA]</scope>
    <source>
        <strain evidence="3">SNU_AA5</strain>
        <tissue evidence="3">Soma without cirri and trophi</tissue>
    </source>
</reference>
<dbReference type="GO" id="GO:0006508">
    <property type="term" value="P:proteolysis"/>
    <property type="evidence" value="ECO:0007669"/>
    <property type="project" value="UniProtKB-KW"/>
</dbReference>
<dbReference type="Proteomes" id="UP000440578">
    <property type="component" value="Unassembled WGS sequence"/>
</dbReference>
<dbReference type="Pfam" id="PF00089">
    <property type="entry name" value="Trypsin"/>
    <property type="match status" value="1"/>
</dbReference>
<dbReference type="InterPro" id="IPR001254">
    <property type="entry name" value="Trypsin_dom"/>
</dbReference>
<protein>
    <submittedName>
        <fullName evidence="3">Serine protease hepsin</fullName>
    </submittedName>
</protein>
<evidence type="ECO:0000313" key="3">
    <source>
        <dbReference type="EMBL" id="KAF0314269.1"/>
    </source>
</evidence>
<dbReference type="AlphaFoldDB" id="A0A6A4X9U6"/>
<dbReference type="InterPro" id="IPR035914">
    <property type="entry name" value="Sperma_CUB_dom_sf"/>
</dbReference>
<evidence type="ECO:0000256" key="1">
    <source>
        <dbReference type="ARBA" id="ARBA00023157"/>
    </source>
</evidence>
<dbReference type="SMART" id="SM00020">
    <property type="entry name" value="Tryp_SPc"/>
    <property type="match status" value="1"/>
</dbReference>
<dbReference type="PANTHER" id="PTHR24252">
    <property type="entry name" value="ACROSIN-RELATED"/>
    <property type="match status" value="1"/>
</dbReference>
<keyword evidence="1" id="KW-1015">Disulfide bond</keyword>
<accession>A0A6A4X9U6</accession>
<dbReference type="OrthoDB" id="5565075at2759"/>
<keyword evidence="3" id="KW-0645">Protease</keyword>
<dbReference type="GO" id="GO:0004252">
    <property type="term" value="F:serine-type endopeptidase activity"/>
    <property type="evidence" value="ECO:0007669"/>
    <property type="project" value="InterPro"/>
</dbReference>
<evidence type="ECO:0000259" key="2">
    <source>
        <dbReference type="PROSITE" id="PS50240"/>
    </source>
</evidence>
<keyword evidence="4" id="KW-1185">Reference proteome</keyword>
<gene>
    <name evidence="3" type="primary">Hpn</name>
    <name evidence="3" type="ORF">FJT64_015275</name>
</gene>
<dbReference type="PANTHER" id="PTHR24252:SF7">
    <property type="entry name" value="HYALIN"/>
    <property type="match status" value="1"/>
</dbReference>
<dbReference type="SUPFAM" id="SSF50494">
    <property type="entry name" value="Trypsin-like serine proteases"/>
    <property type="match status" value="1"/>
</dbReference>
<dbReference type="Gene3D" id="2.40.10.10">
    <property type="entry name" value="Trypsin-like serine proteases"/>
    <property type="match status" value="1"/>
</dbReference>
<dbReference type="CDD" id="cd00190">
    <property type="entry name" value="Tryp_SPc"/>
    <property type="match status" value="1"/>
</dbReference>
<proteinExistence type="predicted"/>
<feature type="domain" description="Peptidase S1" evidence="2">
    <location>
        <begin position="172"/>
        <end position="412"/>
    </location>
</feature>
<dbReference type="PROSITE" id="PS50240">
    <property type="entry name" value="TRYPSIN_DOM"/>
    <property type="match status" value="1"/>
</dbReference>
<dbReference type="PRINTS" id="PR00722">
    <property type="entry name" value="CHYMOTRYPSIN"/>
</dbReference>
<dbReference type="InterPro" id="IPR009003">
    <property type="entry name" value="Peptidase_S1_PA"/>
</dbReference>
<keyword evidence="3" id="KW-0378">Hydrolase</keyword>
<dbReference type="InterPro" id="IPR001314">
    <property type="entry name" value="Peptidase_S1A"/>
</dbReference>
<name>A0A6A4X9U6_AMPAM</name>
<comment type="caution">
    <text evidence="3">The sequence shown here is derived from an EMBL/GenBank/DDBJ whole genome shotgun (WGS) entry which is preliminary data.</text>
</comment>